<accession>A0A1H8V9Y2</accession>
<dbReference type="EMBL" id="FODT01000008">
    <property type="protein sequence ID" value="SEP11628.1"/>
    <property type="molecule type" value="Genomic_DNA"/>
</dbReference>
<dbReference type="Proteomes" id="UP000199615">
    <property type="component" value="Unassembled WGS sequence"/>
</dbReference>
<keyword evidence="2" id="KW-1185">Reference proteome</keyword>
<evidence type="ECO:0000313" key="2">
    <source>
        <dbReference type="Proteomes" id="UP000199615"/>
    </source>
</evidence>
<proteinExistence type="predicted"/>
<organism evidence="1 2">
    <name type="scientific">Rhodopseudomonas pseudopalustris</name>
    <dbReference type="NCBI Taxonomy" id="1513892"/>
    <lineage>
        <taxon>Bacteria</taxon>
        <taxon>Pseudomonadati</taxon>
        <taxon>Pseudomonadota</taxon>
        <taxon>Alphaproteobacteria</taxon>
        <taxon>Hyphomicrobiales</taxon>
        <taxon>Nitrobacteraceae</taxon>
        <taxon>Rhodopseudomonas</taxon>
    </lineage>
</organism>
<name>A0A1H8V9Y2_9BRAD</name>
<gene>
    <name evidence="1" type="ORF">SAMN05444123_108117</name>
</gene>
<reference evidence="2" key="1">
    <citation type="submission" date="2016-10" db="EMBL/GenBank/DDBJ databases">
        <authorList>
            <person name="Varghese N."/>
            <person name="Submissions S."/>
        </authorList>
    </citation>
    <scope>NUCLEOTIDE SEQUENCE [LARGE SCALE GENOMIC DNA]</scope>
    <source>
        <strain evidence="2">DSM 123</strain>
    </source>
</reference>
<sequence>MMISFPRIGMLDGIGFSGDPLVLVQQQELSRMASGIAIGKDLGPAIWQASFVTEPLPNARALELEADLGTLDGVINPFEAYDLRRPAPRYHADGSALDGVLASVASNKVIGLTGLAAGQLIAKGDYLSFDFAGGRRALHRVSSDTVAANGAGAATIEVRPHLRQGWTLGLAINLRAPRGLFILKPGSVAPKQYNGTQCVVSFAAVQIP</sequence>
<evidence type="ECO:0000313" key="1">
    <source>
        <dbReference type="EMBL" id="SEP11628.1"/>
    </source>
</evidence>
<protein>
    <submittedName>
        <fullName evidence="1">Uncharacterized protein</fullName>
    </submittedName>
</protein>
<dbReference type="AlphaFoldDB" id="A0A1H8V9Y2"/>